<dbReference type="InterPro" id="IPR036640">
    <property type="entry name" value="ABC1_TM_sf"/>
</dbReference>
<reference evidence="12" key="1">
    <citation type="submission" date="2021-02" db="EMBL/GenBank/DDBJ databases">
        <title>Rhodobacter shimadae sp. nov., an aerobic anoxygenic phototrophic bacterium isolated from a hot spring.</title>
        <authorList>
            <person name="Muramatsu S."/>
            <person name="Haruta S."/>
            <person name="Hirose S."/>
            <person name="Hanada S."/>
        </authorList>
    </citation>
    <scope>NUCLEOTIDE SEQUENCE</scope>
    <source>
        <strain evidence="12">N10</strain>
    </source>
</reference>
<keyword evidence="5" id="KW-0547">Nucleotide-binding</keyword>
<dbReference type="GO" id="GO:0015421">
    <property type="term" value="F:ABC-type oligopeptide transporter activity"/>
    <property type="evidence" value="ECO:0007669"/>
    <property type="project" value="TreeGrafter"/>
</dbReference>
<feature type="transmembrane region" description="Helical" evidence="9">
    <location>
        <begin position="167"/>
        <end position="188"/>
    </location>
</feature>
<keyword evidence="6 12" id="KW-0067">ATP-binding</keyword>
<accession>A0A8G0ZV68</accession>
<evidence type="ECO:0000256" key="2">
    <source>
        <dbReference type="ARBA" id="ARBA00022448"/>
    </source>
</evidence>
<evidence type="ECO:0000256" key="7">
    <source>
        <dbReference type="ARBA" id="ARBA00022989"/>
    </source>
</evidence>
<feature type="transmembrane region" description="Helical" evidence="9">
    <location>
        <begin position="62"/>
        <end position="83"/>
    </location>
</feature>
<dbReference type="Gene3D" id="3.40.50.300">
    <property type="entry name" value="P-loop containing nucleotide triphosphate hydrolases"/>
    <property type="match status" value="1"/>
</dbReference>
<dbReference type="Gene3D" id="1.20.1560.10">
    <property type="entry name" value="ABC transporter type 1, transmembrane domain"/>
    <property type="match status" value="1"/>
</dbReference>
<evidence type="ECO:0000256" key="1">
    <source>
        <dbReference type="ARBA" id="ARBA00004651"/>
    </source>
</evidence>
<dbReference type="CDD" id="cd18552">
    <property type="entry name" value="ABC_6TM_MsbA_like"/>
    <property type="match status" value="1"/>
</dbReference>
<evidence type="ECO:0000256" key="9">
    <source>
        <dbReference type="SAM" id="Phobius"/>
    </source>
</evidence>
<dbReference type="GO" id="GO:0005886">
    <property type="term" value="C:plasma membrane"/>
    <property type="evidence" value="ECO:0007669"/>
    <property type="project" value="UniProtKB-SubCell"/>
</dbReference>
<dbReference type="InterPro" id="IPR003593">
    <property type="entry name" value="AAA+_ATPase"/>
</dbReference>
<keyword evidence="2" id="KW-0813">Transport</keyword>
<keyword evidence="4 9" id="KW-0812">Transmembrane</keyword>
<dbReference type="InterPro" id="IPR039421">
    <property type="entry name" value="Type_1_exporter"/>
</dbReference>
<dbReference type="EMBL" id="CP069370">
    <property type="protein sequence ID" value="QYZ69278.1"/>
    <property type="molecule type" value="Genomic_DNA"/>
</dbReference>
<dbReference type="KEGG" id="nsm:JO391_16285"/>
<dbReference type="SUPFAM" id="SSF90123">
    <property type="entry name" value="ABC transporter transmembrane region"/>
    <property type="match status" value="1"/>
</dbReference>
<dbReference type="Proteomes" id="UP000826300">
    <property type="component" value="Chromosome"/>
</dbReference>
<proteinExistence type="predicted"/>
<dbReference type="SMART" id="SM00382">
    <property type="entry name" value="AAA"/>
    <property type="match status" value="1"/>
</dbReference>
<keyword evidence="3" id="KW-1003">Cell membrane</keyword>
<evidence type="ECO:0000256" key="6">
    <source>
        <dbReference type="ARBA" id="ARBA00022840"/>
    </source>
</evidence>
<dbReference type="RefSeq" id="WP_220661498.1">
    <property type="nucleotide sequence ID" value="NZ_CP069370.1"/>
</dbReference>
<dbReference type="SUPFAM" id="SSF52540">
    <property type="entry name" value="P-loop containing nucleoside triphosphate hydrolases"/>
    <property type="match status" value="1"/>
</dbReference>
<feature type="domain" description="ABC transmembrane type-1" evidence="11">
    <location>
        <begin position="30"/>
        <end position="313"/>
    </location>
</feature>
<dbReference type="GO" id="GO:0016887">
    <property type="term" value="F:ATP hydrolysis activity"/>
    <property type="evidence" value="ECO:0007669"/>
    <property type="project" value="InterPro"/>
</dbReference>
<comment type="subcellular location">
    <subcellularLocation>
        <location evidence="1">Cell membrane</location>
        <topology evidence="1">Multi-pass membrane protein</topology>
    </subcellularLocation>
</comment>
<dbReference type="PROSITE" id="PS00211">
    <property type="entry name" value="ABC_TRANSPORTER_1"/>
    <property type="match status" value="1"/>
</dbReference>
<evidence type="ECO:0000256" key="3">
    <source>
        <dbReference type="ARBA" id="ARBA00022475"/>
    </source>
</evidence>
<feature type="domain" description="ABC transporter" evidence="10">
    <location>
        <begin position="347"/>
        <end position="581"/>
    </location>
</feature>
<evidence type="ECO:0000313" key="12">
    <source>
        <dbReference type="EMBL" id="QYZ69278.1"/>
    </source>
</evidence>
<dbReference type="Pfam" id="PF00005">
    <property type="entry name" value="ABC_tran"/>
    <property type="match status" value="1"/>
</dbReference>
<dbReference type="Pfam" id="PF00664">
    <property type="entry name" value="ABC_membrane"/>
    <property type="match status" value="1"/>
</dbReference>
<keyword evidence="13" id="KW-1185">Reference proteome</keyword>
<evidence type="ECO:0000256" key="5">
    <source>
        <dbReference type="ARBA" id="ARBA00022741"/>
    </source>
</evidence>
<evidence type="ECO:0000259" key="10">
    <source>
        <dbReference type="PROSITE" id="PS50893"/>
    </source>
</evidence>
<evidence type="ECO:0000259" key="11">
    <source>
        <dbReference type="PROSITE" id="PS50929"/>
    </source>
</evidence>
<evidence type="ECO:0000256" key="8">
    <source>
        <dbReference type="ARBA" id="ARBA00023136"/>
    </source>
</evidence>
<dbReference type="FunFam" id="3.40.50.300:FF:000221">
    <property type="entry name" value="Multidrug ABC transporter ATP-binding protein"/>
    <property type="match status" value="1"/>
</dbReference>
<keyword evidence="8 9" id="KW-0472">Membrane</keyword>
<organism evidence="12 13">
    <name type="scientific">Neotabrizicola shimadae</name>
    <dbReference type="NCBI Taxonomy" id="2807096"/>
    <lineage>
        <taxon>Bacteria</taxon>
        <taxon>Pseudomonadati</taxon>
        <taxon>Pseudomonadota</taxon>
        <taxon>Alphaproteobacteria</taxon>
        <taxon>Rhodobacterales</taxon>
        <taxon>Paracoccaceae</taxon>
        <taxon>Neotabrizicola</taxon>
    </lineage>
</organism>
<name>A0A8G0ZV68_9RHOB</name>
<dbReference type="PROSITE" id="PS50929">
    <property type="entry name" value="ABC_TM1F"/>
    <property type="match status" value="1"/>
</dbReference>
<feature type="transmembrane region" description="Helical" evidence="9">
    <location>
        <begin position="29"/>
        <end position="50"/>
    </location>
</feature>
<keyword evidence="7 9" id="KW-1133">Transmembrane helix</keyword>
<feature type="transmembrane region" description="Helical" evidence="9">
    <location>
        <begin position="252"/>
        <end position="271"/>
    </location>
</feature>
<evidence type="ECO:0000256" key="4">
    <source>
        <dbReference type="ARBA" id="ARBA00022692"/>
    </source>
</evidence>
<sequence length="602" mass="64902">MAEEKTEQTLLTAAVRVLKENFPAQRKQYIIALVAMVVVAAMASASAWIMKAIFDVLSNVPTAYPAPVVAGMVLGIFILKGAAGYTQSVYLSRAGNRVVARIQRDIYRKLLQQEAAWFDRTESSDILIRVTQSAQSARMMLDTIVTGFVRDALTLIGLVAVMVTQQALLSIVFLVIGPLALLGVRALLARVRKIMTAELASLTEILKVIQETSAGLRVVRAFGLEPILERRMDKAVRDVEKRSNSIVRLESVTAPMMDILAGGAIATIVLISGVSAGFGGTTTAGELMAFITALLMAYEPAKRLSRMRVSLESAFVGVQMMFEILDRPDSMADPADAVALPHGQGEVALRNVGFTYDGKRPILSDLTLVFAPGRTTALVGPSGGGKSTIMSLLLRLYDPTEGHVEIDGTDLRRITRRSLQQMTAFVGQNTFLFSSTVRENIRMGRLDASDADVERAARSAQAHDFIMALPSGYDTPVGENGIFLSGGQRQRLSLARAILKDAPILLLDEATSALDNDSEALVRDAIAEATRGRTTIIIAHRLSTVMGADDIAFIEGGRLIEQGPLRELLERPGKFAALFNKEVSGKAPAGAEAEAVVEEALF</sequence>
<dbReference type="InterPro" id="IPR003439">
    <property type="entry name" value="ABC_transporter-like_ATP-bd"/>
</dbReference>
<evidence type="ECO:0000313" key="13">
    <source>
        <dbReference type="Proteomes" id="UP000826300"/>
    </source>
</evidence>
<dbReference type="PANTHER" id="PTHR43394:SF1">
    <property type="entry name" value="ATP-BINDING CASSETTE SUB-FAMILY B MEMBER 10, MITOCHONDRIAL"/>
    <property type="match status" value="1"/>
</dbReference>
<dbReference type="InterPro" id="IPR017871">
    <property type="entry name" value="ABC_transporter-like_CS"/>
</dbReference>
<dbReference type="GO" id="GO:0005524">
    <property type="term" value="F:ATP binding"/>
    <property type="evidence" value="ECO:0007669"/>
    <property type="project" value="UniProtKB-KW"/>
</dbReference>
<dbReference type="InterPro" id="IPR011527">
    <property type="entry name" value="ABC1_TM_dom"/>
</dbReference>
<dbReference type="AlphaFoldDB" id="A0A8G0ZV68"/>
<feature type="transmembrane region" description="Helical" evidence="9">
    <location>
        <begin position="139"/>
        <end position="161"/>
    </location>
</feature>
<dbReference type="InterPro" id="IPR027417">
    <property type="entry name" value="P-loop_NTPase"/>
</dbReference>
<dbReference type="PANTHER" id="PTHR43394">
    <property type="entry name" value="ATP-DEPENDENT PERMEASE MDL1, MITOCHONDRIAL"/>
    <property type="match status" value="1"/>
</dbReference>
<protein>
    <submittedName>
        <fullName evidence="12">ABC transporter ATP-binding protein</fullName>
    </submittedName>
</protein>
<gene>
    <name evidence="12" type="ORF">JO391_16285</name>
</gene>
<dbReference type="PROSITE" id="PS50893">
    <property type="entry name" value="ABC_TRANSPORTER_2"/>
    <property type="match status" value="1"/>
</dbReference>